<dbReference type="OrthoDB" id="2379772at2"/>
<reference evidence="4" key="1">
    <citation type="submission" date="2016-10" db="EMBL/GenBank/DDBJ databases">
        <authorList>
            <person name="Varghese N."/>
            <person name="Submissions S."/>
        </authorList>
    </citation>
    <scope>NUCLEOTIDE SEQUENCE [LARGE SCALE GENOMIC DNA]</scope>
    <source>
        <strain evidence="4">DSM 19083</strain>
    </source>
</reference>
<dbReference type="Gene3D" id="3.40.50.1010">
    <property type="entry name" value="5'-nuclease"/>
    <property type="match status" value="1"/>
</dbReference>
<dbReference type="STRING" id="285351.SAMN04488035_0030"/>
<dbReference type="RefSeq" id="WP_093374106.1">
    <property type="nucleotide sequence ID" value="NZ_BNAN01000001.1"/>
</dbReference>
<proteinExistence type="predicted"/>
<dbReference type="PANTHER" id="PTHR35811:SF1">
    <property type="entry name" value="HTH OST-TYPE DOMAIN-CONTAINING PROTEIN"/>
    <property type="match status" value="1"/>
</dbReference>
<keyword evidence="4" id="KW-1185">Reference proteome</keyword>
<feature type="domain" description="HTH OST-type" evidence="2">
    <location>
        <begin position="205"/>
        <end position="284"/>
    </location>
</feature>
<dbReference type="CDD" id="cd10146">
    <property type="entry name" value="LabA_like_C"/>
    <property type="match status" value="1"/>
</dbReference>
<dbReference type="Gene3D" id="3.30.420.610">
    <property type="entry name" value="LOTUS domain-like"/>
    <property type="match status" value="1"/>
</dbReference>
<feature type="compositionally biased region" description="Low complexity" evidence="1">
    <location>
        <begin position="186"/>
        <end position="198"/>
    </location>
</feature>
<dbReference type="AlphaFoldDB" id="A0A1I2CAR0"/>
<feature type="region of interest" description="Disordered" evidence="1">
    <location>
        <begin position="176"/>
        <end position="206"/>
    </location>
</feature>
<dbReference type="PROSITE" id="PS51644">
    <property type="entry name" value="HTH_OST"/>
    <property type="match status" value="1"/>
</dbReference>
<evidence type="ECO:0000256" key="1">
    <source>
        <dbReference type="SAM" id="MobiDB-lite"/>
    </source>
</evidence>
<dbReference type="GO" id="GO:0004540">
    <property type="term" value="F:RNA nuclease activity"/>
    <property type="evidence" value="ECO:0007669"/>
    <property type="project" value="InterPro"/>
</dbReference>
<dbReference type="Pfam" id="PF12872">
    <property type="entry name" value="OST-HTH"/>
    <property type="match status" value="1"/>
</dbReference>
<evidence type="ECO:0000313" key="3">
    <source>
        <dbReference type="EMBL" id="SFE65255.1"/>
    </source>
</evidence>
<dbReference type="Pfam" id="PF01936">
    <property type="entry name" value="NYN"/>
    <property type="match status" value="1"/>
</dbReference>
<sequence>MAAKRPSPSTQSSTQQTTLAVLIDADNAPAAIVEGLFEEIARYGVASVKRIYGDWTQSNLGGWKKVLLDHSIQPMQQFAYTKGKNATDSSLIIDAMDLLYTGRFDGFCLVSSDSDFTRLAVRLREEGLTVYGFGEHKTPKPFVSACDKFIYTEILRNDAHREPKAAAVVEAAPIETSDDVAPGTSAPAAAKKPAKAAAPPAPPQRPEVPLEFIAKIIDDIGDDDGWTGLGAVGQNITKLRPDFDARLYGFKKLSDLIKAHPKHFEVDEFVNEGGAGGRHIDVRNVEPVAPPAPEKTQKRVFR</sequence>
<dbReference type="CDD" id="cd11297">
    <property type="entry name" value="PIN_LabA-like_N_1"/>
    <property type="match status" value="1"/>
</dbReference>
<protein>
    <submittedName>
        <fullName evidence="3">OST-HTH/LOTUS domain-containing protein</fullName>
    </submittedName>
</protein>
<dbReference type="EMBL" id="FONZ01000001">
    <property type="protein sequence ID" value="SFE65255.1"/>
    <property type="molecule type" value="Genomic_DNA"/>
</dbReference>
<gene>
    <name evidence="3" type="ORF">SAMN04488035_0030</name>
</gene>
<dbReference type="PANTHER" id="PTHR35811">
    <property type="entry name" value="SLR1870 PROTEIN"/>
    <property type="match status" value="1"/>
</dbReference>
<evidence type="ECO:0000259" key="2">
    <source>
        <dbReference type="PROSITE" id="PS51644"/>
    </source>
</evidence>
<organism evidence="3 4">
    <name type="scientific">Flavimobilis marinus</name>
    <dbReference type="NCBI Taxonomy" id="285351"/>
    <lineage>
        <taxon>Bacteria</taxon>
        <taxon>Bacillati</taxon>
        <taxon>Actinomycetota</taxon>
        <taxon>Actinomycetes</taxon>
        <taxon>Micrococcales</taxon>
        <taxon>Jonesiaceae</taxon>
        <taxon>Flavimobilis</taxon>
    </lineage>
</organism>
<dbReference type="InterPro" id="IPR041966">
    <property type="entry name" value="LOTUS-like"/>
</dbReference>
<accession>A0A1I2CAR0</accession>
<name>A0A1I2CAR0_9MICO</name>
<dbReference type="Proteomes" id="UP000198520">
    <property type="component" value="Unassembled WGS sequence"/>
</dbReference>
<dbReference type="InterPro" id="IPR025605">
    <property type="entry name" value="OST-HTH/LOTUS_dom"/>
</dbReference>
<evidence type="ECO:0000313" key="4">
    <source>
        <dbReference type="Proteomes" id="UP000198520"/>
    </source>
</evidence>
<dbReference type="InterPro" id="IPR021139">
    <property type="entry name" value="NYN"/>
</dbReference>